<comment type="caution">
    <text evidence="1">The sequence shown here is derived from an EMBL/GenBank/DDBJ whole genome shotgun (WGS) entry which is preliminary data.</text>
</comment>
<reference evidence="1" key="2">
    <citation type="journal article" date="2014" name="ISME J.">
        <title>Microbial stratification in low pH oxic and suboxic macroscopic growths along an acid mine drainage.</title>
        <authorList>
            <person name="Mendez-Garcia C."/>
            <person name="Mesa V."/>
            <person name="Sprenger R.R."/>
            <person name="Richter M."/>
            <person name="Diez M.S."/>
            <person name="Solano J."/>
            <person name="Bargiela R."/>
            <person name="Golyshina O.V."/>
            <person name="Manteca A."/>
            <person name="Ramos J.L."/>
            <person name="Gallego J.R."/>
            <person name="Llorente I."/>
            <person name="Martins Dos Santos V.A."/>
            <person name="Jensen O.N."/>
            <person name="Pelaez A.I."/>
            <person name="Sanchez J."/>
            <person name="Ferrer M."/>
        </authorList>
    </citation>
    <scope>NUCLEOTIDE SEQUENCE</scope>
</reference>
<sequence>MAGILSRPWKDEDVVRIAGTMRKGLETIFTFVKLPGVPWSSNGAERELKVPVGIRKTQGGRKTERGTWVMDRILTVWRTCRKRGLRFWD</sequence>
<evidence type="ECO:0000313" key="1">
    <source>
        <dbReference type="EMBL" id="EQD26932.1"/>
    </source>
</evidence>
<accession>T0Y4R5</accession>
<reference evidence="1" key="1">
    <citation type="submission" date="2013-08" db="EMBL/GenBank/DDBJ databases">
        <authorList>
            <person name="Mendez C."/>
            <person name="Richter M."/>
            <person name="Ferrer M."/>
            <person name="Sanchez J."/>
        </authorList>
    </citation>
    <scope>NUCLEOTIDE SEQUENCE</scope>
</reference>
<proteinExistence type="predicted"/>
<organism evidence="1">
    <name type="scientific">mine drainage metagenome</name>
    <dbReference type="NCBI Taxonomy" id="410659"/>
    <lineage>
        <taxon>unclassified sequences</taxon>
        <taxon>metagenomes</taxon>
        <taxon>ecological metagenomes</taxon>
    </lineage>
</organism>
<protein>
    <submittedName>
        <fullName evidence="1">Transposase</fullName>
    </submittedName>
</protein>
<dbReference type="EMBL" id="AUZY01013022">
    <property type="protein sequence ID" value="EQD26932.1"/>
    <property type="molecule type" value="Genomic_DNA"/>
</dbReference>
<name>T0Y4R5_9ZZZZ</name>
<dbReference type="AlphaFoldDB" id="T0Y4R5"/>
<feature type="non-terminal residue" evidence="1">
    <location>
        <position position="89"/>
    </location>
</feature>
<gene>
    <name evidence="1" type="ORF">B1B_19381</name>
</gene>